<dbReference type="InterPro" id="IPR041247">
    <property type="entry name" value="Rad52_fam"/>
</dbReference>
<evidence type="ECO:0000313" key="6">
    <source>
        <dbReference type="EMBL" id="KNE69328.1"/>
    </source>
</evidence>
<evidence type="ECO:0000256" key="5">
    <source>
        <dbReference type="SAM" id="MobiDB-lite"/>
    </source>
</evidence>
<dbReference type="VEuPathDB" id="FungiDB:AMAG_13700"/>
<gene>
    <name evidence="6" type="ORF">AMAG_13700</name>
</gene>
<dbReference type="EMBL" id="GG745360">
    <property type="protein sequence ID" value="KNE69328.1"/>
    <property type="molecule type" value="Genomic_DNA"/>
</dbReference>
<dbReference type="Proteomes" id="UP000054350">
    <property type="component" value="Unassembled WGS sequence"/>
</dbReference>
<evidence type="ECO:0000256" key="3">
    <source>
        <dbReference type="ARBA" id="ARBA00023172"/>
    </source>
</evidence>
<dbReference type="InterPro" id="IPR007232">
    <property type="entry name" value="Rad52_Rad59_Rad22"/>
</dbReference>
<accession>A0A0L0T3A2</accession>
<evidence type="ECO:0000256" key="4">
    <source>
        <dbReference type="ARBA" id="ARBA00023204"/>
    </source>
</evidence>
<sequence>MMMDDVADFSNTDPMLHTPVANGLASTRTARRSTTSLHAFSPVGDPDRPRPFGSNPFTLDEKIKIAYDLSRKLPPDCISSRSGGAAGRVTYLEGWKAIALANEIFGFNGWATQVLDQHIDFMDPGQTRAGRSGLTVRCASRCVTGRFARTSALACARIRAPAGKLWKKPGRKRRPTRSSARFVTSATPSATVSTTRTSFAKSRACRIRQTDHGRRHVLQEFNPARIGHEY</sequence>
<keyword evidence="4" id="KW-0234">DNA repair</keyword>
<keyword evidence="3" id="KW-0233">DNA recombination</keyword>
<dbReference type="GO" id="GO:0000724">
    <property type="term" value="P:double-strand break repair via homologous recombination"/>
    <property type="evidence" value="ECO:0007669"/>
    <property type="project" value="TreeGrafter"/>
</dbReference>
<feature type="compositionally biased region" description="Basic residues" evidence="5">
    <location>
        <begin position="167"/>
        <end position="176"/>
    </location>
</feature>
<dbReference type="GO" id="GO:0005634">
    <property type="term" value="C:nucleus"/>
    <property type="evidence" value="ECO:0007669"/>
    <property type="project" value="TreeGrafter"/>
</dbReference>
<keyword evidence="2" id="KW-0227">DNA damage</keyword>
<organism evidence="6 7">
    <name type="scientific">Allomyces macrogynus (strain ATCC 38327)</name>
    <name type="common">Allomyces javanicus var. macrogynus</name>
    <dbReference type="NCBI Taxonomy" id="578462"/>
    <lineage>
        <taxon>Eukaryota</taxon>
        <taxon>Fungi</taxon>
        <taxon>Fungi incertae sedis</taxon>
        <taxon>Blastocladiomycota</taxon>
        <taxon>Blastocladiomycetes</taxon>
        <taxon>Blastocladiales</taxon>
        <taxon>Blastocladiaceae</taxon>
        <taxon>Allomyces</taxon>
    </lineage>
</organism>
<evidence type="ECO:0000256" key="1">
    <source>
        <dbReference type="ARBA" id="ARBA00006638"/>
    </source>
</evidence>
<feature type="region of interest" description="Disordered" evidence="5">
    <location>
        <begin position="167"/>
        <end position="188"/>
    </location>
</feature>
<dbReference type="GO" id="GO:0045002">
    <property type="term" value="P:double-strand break repair via single-strand annealing"/>
    <property type="evidence" value="ECO:0007669"/>
    <property type="project" value="TreeGrafter"/>
</dbReference>
<dbReference type="Gene3D" id="3.30.390.80">
    <property type="entry name" value="DNA repair protein Rad52/59/22"/>
    <property type="match status" value="1"/>
</dbReference>
<name>A0A0L0T3A2_ALLM3</name>
<dbReference type="AlphaFoldDB" id="A0A0L0T3A2"/>
<keyword evidence="7" id="KW-1185">Reference proteome</keyword>
<feature type="region of interest" description="Disordered" evidence="5">
    <location>
        <begin position="36"/>
        <end position="55"/>
    </location>
</feature>
<feature type="non-terminal residue" evidence="6">
    <location>
        <position position="230"/>
    </location>
</feature>
<evidence type="ECO:0000256" key="2">
    <source>
        <dbReference type="ARBA" id="ARBA00022763"/>
    </source>
</evidence>
<dbReference type="OrthoDB" id="206565at2759"/>
<dbReference type="InterPro" id="IPR042525">
    <property type="entry name" value="Rad52_Rad59_Rad22_sf"/>
</dbReference>
<dbReference type="GO" id="GO:0006312">
    <property type="term" value="P:mitotic recombination"/>
    <property type="evidence" value="ECO:0007669"/>
    <property type="project" value="TreeGrafter"/>
</dbReference>
<dbReference type="SUPFAM" id="SSF54768">
    <property type="entry name" value="dsRNA-binding domain-like"/>
    <property type="match status" value="1"/>
</dbReference>
<protein>
    <submittedName>
        <fullName evidence="6">Recombination protein rad52</fullName>
    </submittedName>
</protein>
<proteinExistence type="inferred from homology"/>
<dbReference type="PANTHER" id="PTHR12132:SF1">
    <property type="entry name" value="DNA REPAIR PROTEIN RAD52 HOMOLOG"/>
    <property type="match status" value="1"/>
</dbReference>
<dbReference type="Pfam" id="PF04098">
    <property type="entry name" value="Rad52_Rad22"/>
    <property type="match status" value="1"/>
</dbReference>
<comment type="similarity">
    <text evidence="1">Belongs to the RAD52 family.</text>
</comment>
<evidence type="ECO:0000313" key="7">
    <source>
        <dbReference type="Proteomes" id="UP000054350"/>
    </source>
</evidence>
<reference evidence="7" key="2">
    <citation type="submission" date="2009-11" db="EMBL/GenBank/DDBJ databases">
        <title>The Genome Sequence of Allomyces macrogynus strain ATCC 38327.</title>
        <authorList>
            <consortium name="The Broad Institute Genome Sequencing Platform"/>
            <person name="Russ C."/>
            <person name="Cuomo C."/>
            <person name="Shea T."/>
            <person name="Young S.K."/>
            <person name="Zeng Q."/>
            <person name="Koehrsen M."/>
            <person name="Haas B."/>
            <person name="Borodovsky M."/>
            <person name="Guigo R."/>
            <person name="Alvarado L."/>
            <person name="Berlin A."/>
            <person name="Borenstein D."/>
            <person name="Chen Z."/>
            <person name="Engels R."/>
            <person name="Freedman E."/>
            <person name="Gellesch M."/>
            <person name="Goldberg J."/>
            <person name="Griggs A."/>
            <person name="Gujja S."/>
            <person name="Heiman D."/>
            <person name="Hepburn T."/>
            <person name="Howarth C."/>
            <person name="Jen D."/>
            <person name="Larson L."/>
            <person name="Lewis B."/>
            <person name="Mehta T."/>
            <person name="Park D."/>
            <person name="Pearson M."/>
            <person name="Roberts A."/>
            <person name="Saif S."/>
            <person name="Shenoy N."/>
            <person name="Sisk P."/>
            <person name="Stolte C."/>
            <person name="Sykes S."/>
            <person name="Walk T."/>
            <person name="White J."/>
            <person name="Yandava C."/>
            <person name="Burger G."/>
            <person name="Gray M.W."/>
            <person name="Holland P.W.H."/>
            <person name="King N."/>
            <person name="Lang F.B.F."/>
            <person name="Roger A.J."/>
            <person name="Ruiz-Trillo I."/>
            <person name="Lander E."/>
            <person name="Nusbaum C."/>
        </authorList>
    </citation>
    <scope>NUCLEOTIDE SEQUENCE [LARGE SCALE GENOMIC DNA]</scope>
    <source>
        <strain evidence="7">ATCC 38327</strain>
    </source>
</reference>
<dbReference type="PANTHER" id="PTHR12132">
    <property type="entry name" value="DNA REPAIR AND RECOMBINATION PROTEIN RAD52, RAD59"/>
    <property type="match status" value="1"/>
</dbReference>
<reference evidence="6 7" key="1">
    <citation type="submission" date="2009-11" db="EMBL/GenBank/DDBJ databases">
        <title>Annotation of Allomyces macrogynus ATCC 38327.</title>
        <authorList>
            <consortium name="The Broad Institute Genome Sequencing Platform"/>
            <person name="Russ C."/>
            <person name="Cuomo C."/>
            <person name="Burger G."/>
            <person name="Gray M.W."/>
            <person name="Holland P.W.H."/>
            <person name="King N."/>
            <person name="Lang F.B.F."/>
            <person name="Roger A.J."/>
            <person name="Ruiz-Trillo I."/>
            <person name="Young S.K."/>
            <person name="Zeng Q."/>
            <person name="Gargeya S."/>
            <person name="Fitzgerald M."/>
            <person name="Haas B."/>
            <person name="Abouelleil A."/>
            <person name="Alvarado L."/>
            <person name="Arachchi H.M."/>
            <person name="Berlin A."/>
            <person name="Chapman S.B."/>
            <person name="Gearin G."/>
            <person name="Goldberg J."/>
            <person name="Griggs A."/>
            <person name="Gujja S."/>
            <person name="Hansen M."/>
            <person name="Heiman D."/>
            <person name="Howarth C."/>
            <person name="Larimer J."/>
            <person name="Lui A."/>
            <person name="MacDonald P.J.P."/>
            <person name="McCowen C."/>
            <person name="Montmayeur A."/>
            <person name="Murphy C."/>
            <person name="Neiman D."/>
            <person name="Pearson M."/>
            <person name="Priest M."/>
            <person name="Roberts A."/>
            <person name="Saif S."/>
            <person name="Shea T."/>
            <person name="Sisk P."/>
            <person name="Stolte C."/>
            <person name="Sykes S."/>
            <person name="Wortman J."/>
            <person name="Nusbaum C."/>
            <person name="Birren B."/>
        </authorList>
    </citation>
    <scope>NUCLEOTIDE SEQUENCE [LARGE SCALE GENOMIC DNA]</scope>
    <source>
        <strain evidence="6 7">ATCC 38327</strain>
    </source>
</reference>